<comment type="caution">
    <text evidence="2">The sequence shown here is derived from an EMBL/GenBank/DDBJ whole genome shotgun (WGS) entry which is preliminary data.</text>
</comment>
<dbReference type="InterPro" id="IPR032675">
    <property type="entry name" value="LRR_dom_sf"/>
</dbReference>
<dbReference type="Gene3D" id="3.80.10.10">
    <property type="entry name" value="Ribonuclease Inhibitor"/>
    <property type="match status" value="1"/>
</dbReference>
<dbReference type="PANTHER" id="PTHR33463">
    <property type="entry name" value="NB-ARC DOMAIN-CONTAINING PROTEIN-RELATED"/>
    <property type="match status" value="1"/>
</dbReference>
<protein>
    <submittedName>
        <fullName evidence="2">Uncharacterized protein</fullName>
    </submittedName>
</protein>
<proteinExistence type="predicted"/>
<name>A0AAP0QUC8_9ROSI</name>
<keyword evidence="1" id="KW-0611">Plant defense</keyword>
<sequence>MVWYRFGFISRHQKYGRSTSSSTHLGQQTQSFSYVAGYDENISMHDVVRHVAISIASREQNVFTATYELVNGWEWSDESRVRHYTSIVILDVKTFVLPEVVECPQLKLFSMHAEKNSFFAIPHNLFRSMLQVRVLDLTDMNLLPLPSSIGLLTNLHTLCLYGCVKT</sequence>
<dbReference type="Proteomes" id="UP001428341">
    <property type="component" value="Unassembled WGS sequence"/>
</dbReference>
<evidence type="ECO:0000313" key="3">
    <source>
        <dbReference type="Proteomes" id="UP001428341"/>
    </source>
</evidence>
<evidence type="ECO:0000256" key="1">
    <source>
        <dbReference type="ARBA" id="ARBA00022821"/>
    </source>
</evidence>
<dbReference type="AlphaFoldDB" id="A0AAP0QUC8"/>
<reference evidence="2 3" key="1">
    <citation type="submission" date="2024-05" db="EMBL/GenBank/DDBJ databases">
        <title>Haplotype-resolved chromosome-level genome assembly of Huyou (Citrus changshanensis).</title>
        <authorList>
            <person name="Miao C."/>
            <person name="Chen W."/>
            <person name="Wu Y."/>
            <person name="Wang L."/>
            <person name="Zhao S."/>
            <person name="Grierson D."/>
            <person name="Xu C."/>
            <person name="Chen K."/>
        </authorList>
    </citation>
    <scope>NUCLEOTIDE SEQUENCE [LARGE SCALE GENOMIC DNA]</scope>
    <source>
        <strain evidence="2">01-14</strain>
        <tissue evidence="2">Leaf</tissue>
    </source>
</reference>
<dbReference type="EMBL" id="JBCGBO010000003">
    <property type="protein sequence ID" value="KAK9215400.1"/>
    <property type="molecule type" value="Genomic_DNA"/>
</dbReference>
<gene>
    <name evidence="2" type="ORF">WN944_007405</name>
</gene>
<organism evidence="2 3">
    <name type="scientific">Citrus x changshan-huyou</name>
    <dbReference type="NCBI Taxonomy" id="2935761"/>
    <lineage>
        <taxon>Eukaryota</taxon>
        <taxon>Viridiplantae</taxon>
        <taxon>Streptophyta</taxon>
        <taxon>Embryophyta</taxon>
        <taxon>Tracheophyta</taxon>
        <taxon>Spermatophyta</taxon>
        <taxon>Magnoliopsida</taxon>
        <taxon>eudicotyledons</taxon>
        <taxon>Gunneridae</taxon>
        <taxon>Pentapetalae</taxon>
        <taxon>rosids</taxon>
        <taxon>malvids</taxon>
        <taxon>Sapindales</taxon>
        <taxon>Rutaceae</taxon>
        <taxon>Aurantioideae</taxon>
        <taxon>Citrus</taxon>
    </lineage>
</organism>
<dbReference type="InterPro" id="IPR050905">
    <property type="entry name" value="Plant_NBS-LRR"/>
</dbReference>
<dbReference type="PANTHER" id="PTHR33463:SF198">
    <property type="entry name" value="RPP4C3"/>
    <property type="match status" value="1"/>
</dbReference>
<evidence type="ECO:0000313" key="2">
    <source>
        <dbReference type="EMBL" id="KAK9215400.1"/>
    </source>
</evidence>
<dbReference type="SUPFAM" id="SSF52058">
    <property type="entry name" value="L domain-like"/>
    <property type="match status" value="1"/>
</dbReference>
<accession>A0AAP0QUC8</accession>
<keyword evidence="3" id="KW-1185">Reference proteome</keyword>